<accession>A0A165HGQ5</accession>
<dbReference type="AlphaFoldDB" id="A0A165HGQ5"/>
<dbReference type="InterPro" id="IPR001214">
    <property type="entry name" value="SET_dom"/>
</dbReference>
<dbReference type="STRING" id="1314781.A0A165HGQ5"/>
<keyword evidence="3" id="KW-1185">Reference proteome</keyword>
<gene>
    <name evidence="2" type="ORF">EXIGLDRAFT_769444</name>
</gene>
<dbReference type="InterPro" id="IPR050869">
    <property type="entry name" value="H3K4_H4K5_MeTrfase"/>
</dbReference>
<protein>
    <recommendedName>
        <fullName evidence="1">SET domain-containing protein</fullName>
    </recommendedName>
</protein>
<feature type="domain" description="SET" evidence="1">
    <location>
        <begin position="50"/>
        <end position="93"/>
    </location>
</feature>
<dbReference type="InterPro" id="IPR046341">
    <property type="entry name" value="SET_dom_sf"/>
</dbReference>
<reference evidence="2 3" key="1">
    <citation type="journal article" date="2016" name="Mol. Biol. Evol.">
        <title>Comparative Genomics of Early-Diverging Mushroom-Forming Fungi Provides Insights into the Origins of Lignocellulose Decay Capabilities.</title>
        <authorList>
            <person name="Nagy L.G."/>
            <person name="Riley R."/>
            <person name="Tritt A."/>
            <person name="Adam C."/>
            <person name="Daum C."/>
            <person name="Floudas D."/>
            <person name="Sun H."/>
            <person name="Yadav J.S."/>
            <person name="Pangilinan J."/>
            <person name="Larsson K.H."/>
            <person name="Matsuura K."/>
            <person name="Barry K."/>
            <person name="Labutti K."/>
            <person name="Kuo R."/>
            <person name="Ohm R.A."/>
            <person name="Bhattacharya S.S."/>
            <person name="Shirouzu T."/>
            <person name="Yoshinaga Y."/>
            <person name="Martin F.M."/>
            <person name="Grigoriev I.V."/>
            <person name="Hibbett D.S."/>
        </authorList>
    </citation>
    <scope>NUCLEOTIDE SEQUENCE [LARGE SCALE GENOMIC DNA]</scope>
    <source>
        <strain evidence="2 3">HHB12029</strain>
    </source>
</reference>
<dbReference type="PANTHER" id="PTHR12197:SF251">
    <property type="entry name" value="EG:BACR7C10.4 PROTEIN"/>
    <property type="match status" value="1"/>
</dbReference>
<evidence type="ECO:0000313" key="2">
    <source>
        <dbReference type="EMBL" id="KZV91944.1"/>
    </source>
</evidence>
<proteinExistence type="predicted"/>
<dbReference type="SUPFAM" id="SSF82199">
    <property type="entry name" value="SET domain"/>
    <property type="match status" value="1"/>
</dbReference>
<dbReference type="Proteomes" id="UP000077266">
    <property type="component" value="Unassembled WGS sequence"/>
</dbReference>
<evidence type="ECO:0000259" key="1">
    <source>
        <dbReference type="Pfam" id="PF00856"/>
    </source>
</evidence>
<organism evidence="2 3">
    <name type="scientific">Exidia glandulosa HHB12029</name>
    <dbReference type="NCBI Taxonomy" id="1314781"/>
    <lineage>
        <taxon>Eukaryota</taxon>
        <taxon>Fungi</taxon>
        <taxon>Dikarya</taxon>
        <taxon>Basidiomycota</taxon>
        <taxon>Agaricomycotina</taxon>
        <taxon>Agaricomycetes</taxon>
        <taxon>Auriculariales</taxon>
        <taxon>Exidiaceae</taxon>
        <taxon>Exidia</taxon>
    </lineage>
</organism>
<dbReference type="Gene3D" id="2.170.270.10">
    <property type="entry name" value="SET domain"/>
    <property type="match status" value="1"/>
</dbReference>
<dbReference type="CDD" id="cd20071">
    <property type="entry name" value="SET_SMYD"/>
    <property type="match status" value="1"/>
</dbReference>
<dbReference type="InParanoid" id="A0A165HGQ5"/>
<dbReference type="Pfam" id="PF00856">
    <property type="entry name" value="SET"/>
    <property type="match status" value="1"/>
</dbReference>
<dbReference type="OrthoDB" id="5945798at2759"/>
<evidence type="ECO:0000313" key="3">
    <source>
        <dbReference type="Proteomes" id="UP000077266"/>
    </source>
</evidence>
<dbReference type="GO" id="GO:0005634">
    <property type="term" value="C:nucleus"/>
    <property type="evidence" value="ECO:0007669"/>
    <property type="project" value="TreeGrafter"/>
</dbReference>
<dbReference type="PANTHER" id="PTHR12197">
    <property type="entry name" value="HISTONE-LYSINE N-METHYLTRANSFERASE SMYD"/>
    <property type="match status" value="1"/>
</dbReference>
<name>A0A165HGQ5_EXIGL</name>
<sequence>MSSAVPTVVDAIIIDLLPHPTPSSTLPICPGLDASMADAPVAAGVFVESSRSFNHSCAPDAVPLFVFSPNEPPRMEVVVVSAIQQGEEITIPYVDPALDVRTRQERLRTSYGFDCTCLRCTRELALPHLRHQSTRTPSEAYTCS</sequence>
<dbReference type="EMBL" id="KV426017">
    <property type="protein sequence ID" value="KZV91944.1"/>
    <property type="molecule type" value="Genomic_DNA"/>
</dbReference>